<dbReference type="AlphaFoldDB" id="K0IDU8"/>
<dbReference type="KEGG" id="nga:Ngar_c09680"/>
<sequence>MVLEVLVFMLSLNCTEDFESNYWEGFDSAMIDEWNIIMTTTSCYQLDEFPSDFSDYRDLKEEAIIAAAVAAAQENNNNNDDVDDTDNNMMSSDIITIVHHPVDFTTYFDKLLLFLSNHSTNDNDDSEEQQKERQKQQQVVFITQYSKAVFQIENAAGVSYPSENIAFVRSDLFYTTKSLSHEILHLVLEEEGYPKGCYIDKVHENHFKPSLKKVAKDDEDNDNNYMRSAYYYQIIARFDC</sequence>
<dbReference type="RefSeq" id="WP_015018452.1">
    <property type="nucleotide sequence ID" value="NC_018719.1"/>
</dbReference>
<protein>
    <submittedName>
        <fullName evidence="1">Uncharacterized protein</fullName>
    </submittedName>
</protein>
<accession>K0IDU8</accession>
<evidence type="ECO:0000313" key="1">
    <source>
        <dbReference type="EMBL" id="AFU57910.1"/>
    </source>
</evidence>
<proteinExistence type="predicted"/>
<organism evidence="1 2">
    <name type="scientific">Nitrososphaera gargensis (strain Ga9.2)</name>
    <dbReference type="NCBI Taxonomy" id="1237085"/>
    <lineage>
        <taxon>Archaea</taxon>
        <taxon>Nitrososphaerota</taxon>
        <taxon>Nitrososphaeria</taxon>
        <taxon>Nitrososphaerales</taxon>
        <taxon>Nitrososphaeraceae</taxon>
        <taxon>Nitrososphaera</taxon>
    </lineage>
</organism>
<keyword evidence="2" id="KW-1185">Reference proteome</keyword>
<reference evidence="1 2" key="1">
    <citation type="journal article" date="2012" name="Environ. Microbiol.">
        <title>The genome of the ammonia-oxidizing Candidatus Nitrososphaera gargensis: insights into metabolic versatility and environmental adaptations.</title>
        <authorList>
            <person name="Spang A."/>
            <person name="Poehlein A."/>
            <person name="Offre P."/>
            <person name="Zumbragel S."/>
            <person name="Haider S."/>
            <person name="Rychlik N."/>
            <person name="Nowka B."/>
            <person name="Schmeisser C."/>
            <person name="Lebedeva E.V."/>
            <person name="Rattei T."/>
            <person name="Bohm C."/>
            <person name="Schmid M."/>
            <person name="Galushko A."/>
            <person name="Hatzenpichler R."/>
            <person name="Weinmaier T."/>
            <person name="Daniel R."/>
            <person name="Schleper C."/>
            <person name="Spieck E."/>
            <person name="Streit W."/>
            <person name="Wagner M."/>
        </authorList>
    </citation>
    <scope>NUCLEOTIDE SEQUENCE [LARGE SCALE GENOMIC DNA]</scope>
    <source>
        <strain evidence="2">Ga9.2</strain>
    </source>
</reference>
<name>K0IDU8_NITGG</name>
<dbReference type="Proteomes" id="UP000008037">
    <property type="component" value="Chromosome"/>
</dbReference>
<dbReference type="GeneID" id="13795363"/>
<gene>
    <name evidence="1" type="ordered locus">Ngar_c09680</name>
</gene>
<dbReference type="InParanoid" id="K0IDU8"/>
<evidence type="ECO:0000313" key="2">
    <source>
        <dbReference type="Proteomes" id="UP000008037"/>
    </source>
</evidence>
<dbReference type="BioCyc" id="CNIT1237085:G1324-966-MONOMER"/>
<dbReference type="HOGENOM" id="CLU_1154377_0_0_2"/>
<dbReference type="EMBL" id="CP002408">
    <property type="protein sequence ID" value="AFU57910.1"/>
    <property type="molecule type" value="Genomic_DNA"/>
</dbReference>